<keyword evidence="2" id="KW-0732">Signal</keyword>
<proteinExistence type="predicted"/>
<sequence length="129" mass="13794">MAACGTCSLVGKALILGALLWLWAGAGESRVHRLSLQDDDDDLKVEAVVATSGVMKSREKVKKAVNGSAEPRHKWKNTARGADSPGPRQHFPRKCYCTNTTPWKGSNLSFPTLGLQTGVCGGEQNIAKS</sequence>
<evidence type="ECO:0000313" key="4">
    <source>
        <dbReference type="Proteomes" id="UP000297703"/>
    </source>
</evidence>
<dbReference type="EMBL" id="QXTE01000175">
    <property type="protein sequence ID" value="TFK02784.1"/>
    <property type="molecule type" value="Genomic_DNA"/>
</dbReference>
<feature type="region of interest" description="Disordered" evidence="1">
    <location>
        <begin position="59"/>
        <end position="88"/>
    </location>
</feature>
<reference evidence="3 4" key="2">
    <citation type="submission" date="2019-04" db="EMBL/GenBank/DDBJ databases">
        <title>The genome sequence of big-headed turtle.</title>
        <authorList>
            <person name="Gong S."/>
        </authorList>
    </citation>
    <scope>NUCLEOTIDE SEQUENCE [LARGE SCALE GENOMIC DNA]</scope>
    <source>
        <strain evidence="3">DO16091913</strain>
        <tissue evidence="3">Muscle</tissue>
    </source>
</reference>
<feature type="chain" id="PRO_5020041188" evidence="2">
    <location>
        <begin position="30"/>
        <end position="129"/>
    </location>
</feature>
<evidence type="ECO:0000313" key="3">
    <source>
        <dbReference type="EMBL" id="TFK02784.1"/>
    </source>
</evidence>
<name>A0A4D9E769_9SAUR</name>
<organism evidence="3 4">
    <name type="scientific">Platysternon megacephalum</name>
    <name type="common">big-headed turtle</name>
    <dbReference type="NCBI Taxonomy" id="55544"/>
    <lineage>
        <taxon>Eukaryota</taxon>
        <taxon>Metazoa</taxon>
        <taxon>Chordata</taxon>
        <taxon>Craniata</taxon>
        <taxon>Vertebrata</taxon>
        <taxon>Euteleostomi</taxon>
        <taxon>Archelosauria</taxon>
        <taxon>Testudinata</taxon>
        <taxon>Testudines</taxon>
        <taxon>Cryptodira</taxon>
        <taxon>Durocryptodira</taxon>
        <taxon>Testudinoidea</taxon>
        <taxon>Platysternidae</taxon>
        <taxon>Platysternon</taxon>
    </lineage>
</organism>
<feature type="signal peptide" evidence="2">
    <location>
        <begin position="1"/>
        <end position="29"/>
    </location>
</feature>
<dbReference type="OrthoDB" id="29657at2759"/>
<accession>A0A4D9E769</accession>
<gene>
    <name evidence="3" type="ORF">DR999_PMT14922</name>
</gene>
<protein>
    <submittedName>
        <fullName evidence="3">Importin subunit alpha-5</fullName>
    </submittedName>
</protein>
<evidence type="ECO:0000256" key="2">
    <source>
        <dbReference type="SAM" id="SignalP"/>
    </source>
</evidence>
<comment type="caution">
    <text evidence="3">The sequence shown here is derived from an EMBL/GenBank/DDBJ whole genome shotgun (WGS) entry which is preliminary data.</text>
</comment>
<dbReference type="Proteomes" id="UP000297703">
    <property type="component" value="Unassembled WGS sequence"/>
</dbReference>
<dbReference type="AlphaFoldDB" id="A0A4D9E769"/>
<reference evidence="3 4" key="1">
    <citation type="submission" date="2019-04" db="EMBL/GenBank/DDBJ databases">
        <title>Draft genome of the big-headed turtle Platysternon megacephalum.</title>
        <authorList>
            <person name="Gong S."/>
        </authorList>
    </citation>
    <scope>NUCLEOTIDE SEQUENCE [LARGE SCALE GENOMIC DNA]</scope>
    <source>
        <strain evidence="3">DO16091913</strain>
        <tissue evidence="3">Muscle</tissue>
    </source>
</reference>
<evidence type="ECO:0000256" key="1">
    <source>
        <dbReference type="SAM" id="MobiDB-lite"/>
    </source>
</evidence>
<keyword evidence="4" id="KW-1185">Reference proteome</keyword>